<keyword evidence="2 10" id="KW-0963">Cytoplasm</keyword>
<evidence type="ECO:0000256" key="2">
    <source>
        <dbReference type="ARBA" id="ARBA00022490"/>
    </source>
</evidence>
<dbReference type="InterPro" id="IPR036188">
    <property type="entry name" value="FAD/NAD-bd_sf"/>
</dbReference>
<evidence type="ECO:0000256" key="1">
    <source>
        <dbReference type="ARBA" id="ARBA00001974"/>
    </source>
</evidence>
<evidence type="ECO:0000313" key="12">
    <source>
        <dbReference type="EMBL" id="KYG66227.1"/>
    </source>
</evidence>
<dbReference type="NCBIfam" id="NF003739">
    <property type="entry name" value="PRK05335.1"/>
    <property type="match status" value="1"/>
</dbReference>
<comment type="function">
    <text evidence="10">Catalyzes the folate-dependent formation of 5-methyl-uridine at position 54 (M-5-U54) in all tRNAs.</text>
</comment>
<keyword evidence="7 10" id="KW-0274">FAD</keyword>
<dbReference type="PANTHER" id="PTHR11806:SF2">
    <property type="entry name" value="METHYLENETETRAHYDROFOLATE--TRNA-(URACIL-5-)-METHYLTRANSFERASE TRMFO"/>
    <property type="match status" value="1"/>
</dbReference>
<dbReference type="HAMAP" id="MF_01037">
    <property type="entry name" value="TrmFO"/>
    <property type="match status" value="1"/>
</dbReference>
<keyword evidence="8 10" id="KW-0521">NADP</keyword>
<dbReference type="EC" id="2.1.1.74" evidence="10"/>
<evidence type="ECO:0000256" key="6">
    <source>
        <dbReference type="ARBA" id="ARBA00022694"/>
    </source>
</evidence>
<comment type="caution">
    <text evidence="12">The sequence shown here is derived from an EMBL/GenBank/DDBJ whole genome shotgun (WGS) entry which is preliminary data.</text>
</comment>
<sequence length="440" mass="49738">MTHFSKNQKITVVGAGLAGSECALQLADLGYEVVLFEMRDKTMTPAHKTAKFAELVCSNSFGSMGEHSAPGQLKWEAQKLNSHILQVAYEAQVPAGQALGMDREVFSALITERIKNHPRIEIRNDVVSSLDQIPRPAVIATGPLTHDSLAESMRQHFGDEFLYFFDAIAPIIDADTINTDIAWKADRYDKGTGDYYNCPMNKEQYNAFIEEIQKARKIEPKDFETTDFFEGCMPIEVMVERGPQTLRFGPMKPIGLDDPRTGRYPWAVVQLRQDNKEATAYNMVGFQTRMAYGEQVRVFRMIPGLENAEFLKLGSIHRNLFINSPKRLNKDLSSKNDPWLFFAGQITGVEGYFESTCTGLMVSRFLDQKLKDKPFSPPPRESAFGSLLEAITDPTRAEHFQPTNINFALLPPLPEKERDKEVRKKKQITIARSALESWVN</sequence>
<name>A0A150WPJ7_BDEBC</name>
<dbReference type="RefSeq" id="WP_061833793.1">
    <property type="nucleotide sequence ID" value="NZ_LUKE01000001.1"/>
</dbReference>
<keyword evidence="5 10" id="KW-0808">Transferase</keyword>
<dbReference type="GO" id="GO:0002098">
    <property type="term" value="P:tRNA wobble uridine modification"/>
    <property type="evidence" value="ECO:0007669"/>
    <property type="project" value="TreeGrafter"/>
</dbReference>
<dbReference type="NCBIfam" id="TIGR00137">
    <property type="entry name" value="gid_trmFO"/>
    <property type="match status" value="1"/>
</dbReference>
<dbReference type="OrthoDB" id="5288069at2"/>
<evidence type="ECO:0000256" key="4">
    <source>
        <dbReference type="ARBA" id="ARBA00022630"/>
    </source>
</evidence>
<gene>
    <name evidence="12" type="primary">gid</name>
    <name evidence="10" type="synonym">trmFO</name>
    <name evidence="12" type="ORF">AZI86_03965</name>
</gene>
<evidence type="ECO:0000256" key="7">
    <source>
        <dbReference type="ARBA" id="ARBA00022827"/>
    </source>
</evidence>
<protein>
    <recommendedName>
        <fullName evidence="10">Methylenetetrahydrofolate--tRNA-(uracil-5-)-methyltransferase TrmFO</fullName>
        <ecNumber evidence="10">2.1.1.74</ecNumber>
    </recommendedName>
    <alternativeName>
        <fullName evidence="10">Folate-dependent tRNA (uracil-5-)-methyltransferase</fullName>
    </alternativeName>
    <alternativeName>
        <fullName evidence="10">Folate-dependent tRNA(M-5-U54)-methyltransferase</fullName>
    </alternativeName>
</protein>
<feature type="binding site" evidence="10">
    <location>
        <begin position="14"/>
        <end position="19"/>
    </location>
    <ligand>
        <name>FAD</name>
        <dbReference type="ChEBI" id="CHEBI:57692"/>
    </ligand>
</feature>
<keyword evidence="9 10" id="KW-0520">NAD</keyword>
<evidence type="ECO:0000256" key="9">
    <source>
        <dbReference type="ARBA" id="ARBA00023027"/>
    </source>
</evidence>
<evidence type="ECO:0000256" key="5">
    <source>
        <dbReference type="ARBA" id="ARBA00022679"/>
    </source>
</evidence>
<dbReference type="Gene3D" id="3.50.50.60">
    <property type="entry name" value="FAD/NAD(P)-binding domain"/>
    <property type="match status" value="2"/>
</dbReference>
<evidence type="ECO:0000313" key="13">
    <source>
        <dbReference type="Proteomes" id="UP000075320"/>
    </source>
</evidence>
<dbReference type="EMBL" id="LUKE01000001">
    <property type="protein sequence ID" value="KYG66227.1"/>
    <property type="molecule type" value="Genomic_DNA"/>
</dbReference>
<evidence type="ECO:0000256" key="10">
    <source>
        <dbReference type="HAMAP-Rule" id="MF_01037"/>
    </source>
</evidence>
<keyword evidence="6 10" id="KW-0819">tRNA processing</keyword>
<dbReference type="SUPFAM" id="SSF51905">
    <property type="entry name" value="FAD/NAD(P)-binding domain"/>
    <property type="match status" value="1"/>
</dbReference>
<dbReference type="GO" id="GO:0005829">
    <property type="term" value="C:cytosol"/>
    <property type="evidence" value="ECO:0007669"/>
    <property type="project" value="TreeGrafter"/>
</dbReference>
<comment type="cofactor">
    <cofactor evidence="1 10">
        <name>FAD</name>
        <dbReference type="ChEBI" id="CHEBI:57692"/>
    </cofactor>
</comment>
<accession>A0A150WPJ7</accession>
<comment type="similarity">
    <text evidence="10">Belongs to the MnmG family. TrmFO subfamily.</text>
</comment>
<dbReference type="GO" id="GO:0050660">
    <property type="term" value="F:flavin adenine dinucleotide binding"/>
    <property type="evidence" value="ECO:0007669"/>
    <property type="project" value="UniProtKB-UniRule"/>
</dbReference>
<dbReference type="GO" id="GO:0030488">
    <property type="term" value="P:tRNA methylation"/>
    <property type="evidence" value="ECO:0007669"/>
    <property type="project" value="TreeGrafter"/>
</dbReference>
<comment type="subcellular location">
    <subcellularLocation>
        <location evidence="10">Cytoplasm</location>
    </subcellularLocation>
</comment>
<keyword evidence="3 10" id="KW-0489">Methyltransferase</keyword>
<feature type="domain" description="MnmG N-terminal" evidence="11">
    <location>
        <begin position="9"/>
        <end position="373"/>
    </location>
</feature>
<evidence type="ECO:0000259" key="11">
    <source>
        <dbReference type="Pfam" id="PF01134"/>
    </source>
</evidence>
<keyword evidence="13" id="KW-1185">Reference proteome</keyword>
<keyword evidence="4 10" id="KW-0285">Flavoprotein</keyword>
<reference evidence="12 13" key="1">
    <citation type="submission" date="2016-03" db="EMBL/GenBank/DDBJ databases">
        <authorList>
            <person name="Ploux O."/>
        </authorList>
    </citation>
    <scope>NUCLEOTIDE SEQUENCE [LARGE SCALE GENOMIC DNA]</scope>
    <source>
        <strain evidence="12 13">R0</strain>
    </source>
</reference>
<proteinExistence type="inferred from homology"/>
<organism evidence="12 13">
    <name type="scientific">Bdellovibrio bacteriovorus</name>
    <dbReference type="NCBI Taxonomy" id="959"/>
    <lineage>
        <taxon>Bacteria</taxon>
        <taxon>Pseudomonadati</taxon>
        <taxon>Bdellovibrionota</taxon>
        <taxon>Bdellovibrionia</taxon>
        <taxon>Bdellovibrionales</taxon>
        <taxon>Pseudobdellovibrionaceae</taxon>
        <taxon>Bdellovibrio</taxon>
    </lineage>
</organism>
<dbReference type="InterPro" id="IPR002218">
    <property type="entry name" value="MnmG-rel"/>
</dbReference>
<comment type="catalytic activity">
    <reaction evidence="10">
        <text>uridine(54) in tRNA + (6R)-5,10-methylene-5,6,7,8-tetrahydrofolate + NADH + H(+) = 5-methyluridine(54) in tRNA + (6S)-5,6,7,8-tetrahydrofolate + NAD(+)</text>
        <dbReference type="Rhea" id="RHEA:16873"/>
        <dbReference type="Rhea" id="RHEA-COMP:10167"/>
        <dbReference type="Rhea" id="RHEA-COMP:10193"/>
        <dbReference type="ChEBI" id="CHEBI:15378"/>
        <dbReference type="ChEBI" id="CHEBI:15636"/>
        <dbReference type="ChEBI" id="CHEBI:57453"/>
        <dbReference type="ChEBI" id="CHEBI:57540"/>
        <dbReference type="ChEBI" id="CHEBI:57945"/>
        <dbReference type="ChEBI" id="CHEBI:65315"/>
        <dbReference type="ChEBI" id="CHEBI:74447"/>
        <dbReference type="EC" id="2.1.1.74"/>
    </reaction>
</comment>
<dbReference type="InterPro" id="IPR004417">
    <property type="entry name" value="TrmFO"/>
</dbReference>
<dbReference type="PANTHER" id="PTHR11806">
    <property type="entry name" value="GLUCOSE INHIBITED DIVISION PROTEIN A"/>
    <property type="match status" value="1"/>
</dbReference>
<dbReference type="Pfam" id="PF01134">
    <property type="entry name" value="GIDA"/>
    <property type="match status" value="1"/>
</dbReference>
<dbReference type="InterPro" id="IPR040131">
    <property type="entry name" value="MnmG_N"/>
</dbReference>
<evidence type="ECO:0000256" key="3">
    <source>
        <dbReference type="ARBA" id="ARBA00022603"/>
    </source>
</evidence>
<evidence type="ECO:0000256" key="8">
    <source>
        <dbReference type="ARBA" id="ARBA00022857"/>
    </source>
</evidence>
<comment type="catalytic activity">
    <reaction evidence="10">
        <text>uridine(54) in tRNA + (6R)-5,10-methylene-5,6,7,8-tetrahydrofolate + NADPH + H(+) = 5-methyluridine(54) in tRNA + (6S)-5,6,7,8-tetrahydrofolate + NADP(+)</text>
        <dbReference type="Rhea" id="RHEA:62372"/>
        <dbReference type="Rhea" id="RHEA-COMP:10167"/>
        <dbReference type="Rhea" id="RHEA-COMP:10193"/>
        <dbReference type="ChEBI" id="CHEBI:15378"/>
        <dbReference type="ChEBI" id="CHEBI:15636"/>
        <dbReference type="ChEBI" id="CHEBI:57453"/>
        <dbReference type="ChEBI" id="CHEBI:57783"/>
        <dbReference type="ChEBI" id="CHEBI:58349"/>
        <dbReference type="ChEBI" id="CHEBI:65315"/>
        <dbReference type="ChEBI" id="CHEBI:74447"/>
        <dbReference type="EC" id="2.1.1.74"/>
    </reaction>
</comment>
<dbReference type="Proteomes" id="UP000075320">
    <property type="component" value="Unassembled WGS sequence"/>
</dbReference>
<dbReference type="GO" id="GO:0047151">
    <property type="term" value="F:tRNA (uracil(54)-C5)-methyltransferase activity, 5,10-methylenetetrahydrofolate-dependent"/>
    <property type="evidence" value="ECO:0007669"/>
    <property type="project" value="UniProtKB-UniRule"/>
</dbReference>
<dbReference type="AlphaFoldDB" id="A0A150WPJ7"/>